<dbReference type="Proteomes" id="UP000322530">
    <property type="component" value="Unassembled WGS sequence"/>
</dbReference>
<evidence type="ECO:0000313" key="2">
    <source>
        <dbReference type="Proteomes" id="UP000322530"/>
    </source>
</evidence>
<protein>
    <submittedName>
        <fullName evidence="1">Uncharacterized protein</fullName>
    </submittedName>
</protein>
<proteinExistence type="predicted"/>
<evidence type="ECO:0000313" key="1">
    <source>
        <dbReference type="EMBL" id="GCF07341.1"/>
    </source>
</evidence>
<organism evidence="1 2">
    <name type="scientific">Dictyobacter arantiisoli</name>
    <dbReference type="NCBI Taxonomy" id="2014874"/>
    <lineage>
        <taxon>Bacteria</taxon>
        <taxon>Bacillati</taxon>
        <taxon>Chloroflexota</taxon>
        <taxon>Ktedonobacteria</taxon>
        <taxon>Ktedonobacterales</taxon>
        <taxon>Dictyobacteraceae</taxon>
        <taxon>Dictyobacter</taxon>
    </lineage>
</organism>
<keyword evidence="2" id="KW-1185">Reference proteome</keyword>
<sequence length="60" mass="7105">MEKDTPIYKNFEDAQAALDRGEEVRIEVEPFTVPLDLLRLARQFQDKERLNQWRATEGIN</sequence>
<comment type="caution">
    <text evidence="1">The sequence shown here is derived from an EMBL/GenBank/DDBJ whole genome shotgun (WGS) entry which is preliminary data.</text>
</comment>
<gene>
    <name evidence="1" type="ORF">KDI_09050</name>
</gene>
<dbReference type="RefSeq" id="WP_149400372.1">
    <property type="nucleotide sequence ID" value="NZ_BIXY01000009.1"/>
</dbReference>
<dbReference type="EMBL" id="BIXY01000009">
    <property type="protein sequence ID" value="GCF07341.1"/>
    <property type="molecule type" value="Genomic_DNA"/>
</dbReference>
<reference evidence="1 2" key="1">
    <citation type="submission" date="2019-01" db="EMBL/GenBank/DDBJ databases">
        <title>Draft genome sequence of Dictyobacter sp. Uno17.</title>
        <authorList>
            <person name="Wang C.M."/>
            <person name="Zheng Y."/>
            <person name="Sakai Y."/>
            <person name="Abe K."/>
            <person name="Yokota A."/>
            <person name="Yabe S."/>
        </authorList>
    </citation>
    <scope>NUCLEOTIDE SEQUENCE [LARGE SCALE GENOMIC DNA]</scope>
    <source>
        <strain evidence="1 2">Uno17</strain>
    </source>
</reference>
<accession>A0A5A5T783</accession>
<name>A0A5A5T783_9CHLR</name>
<dbReference type="AlphaFoldDB" id="A0A5A5T783"/>